<evidence type="ECO:0008006" key="5">
    <source>
        <dbReference type="Google" id="ProtNLM"/>
    </source>
</evidence>
<gene>
    <name evidence="3" type="ordered locus">Lebu_1310</name>
</gene>
<dbReference type="InterPro" id="IPR047655">
    <property type="entry name" value="Transpos_IS630-like"/>
</dbReference>
<dbReference type="Pfam" id="PF13358">
    <property type="entry name" value="DDE_3"/>
    <property type="match status" value="1"/>
</dbReference>
<reference evidence="3 4" key="1">
    <citation type="journal article" date="2009" name="Stand. Genomic Sci.">
        <title>Complete genome sequence of Leptotrichia buccalis type strain (C-1013-b).</title>
        <authorList>
            <person name="Ivanova N."/>
            <person name="Gronow S."/>
            <person name="Lapidus A."/>
            <person name="Copeland A."/>
            <person name="Glavina Del Rio T."/>
            <person name="Nolan M."/>
            <person name="Lucas S."/>
            <person name="Chen F."/>
            <person name="Tice H."/>
            <person name="Cheng J.F."/>
            <person name="Saunders E."/>
            <person name="Bruce D."/>
            <person name="Goodwin L."/>
            <person name="Brettin T."/>
            <person name="Detter J.C."/>
            <person name="Han C."/>
            <person name="Pitluck S."/>
            <person name="Mikhailova N."/>
            <person name="Pati A."/>
            <person name="Mavrommatis K."/>
            <person name="Chen A."/>
            <person name="Palaniappan K."/>
            <person name="Land M."/>
            <person name="Hauser L."/>
            <person name="Chang Y.J."/>
            <person name="Jeffries C.D."/>
            <person name="Chain P."/>
            <person name="Rohde C."/>
            <person name="Goker M."/>
            <person name="Bristow J."/>
            <person name="Eisen J.A."/>
            <person name="Markowitz V."/>
            <person name="Hugenholtz P."/>
            <person name="Kyrpides N.C."/>
            <person name="Klenk H.P."/>
        </authorList>
    </citation>
    <scope>NUCLEOTIDE SEQUENCE [LARGE SCALE GENOMIC DNA]</scope>
    <source>
        <strain evidence="4">ATCC 14201 / DSM 1135 / JCM 12969 / NCTC 10249 / C-1013-b</strain>
    </source>
</reference>
<dbReference type="eggNOG" id="COG3415">
    <property type="taxonomic scope" value="Bacteria"/>
</dbReference>
<dbReference type="AlphaFoldDB" id="C7NAL7"/>
<dbReference type="InterPro" id="IPR002622">
    <property type="entry name" value="Transposase_14"/>
</dbReference>
<dbReference type="PANTHER" id="PTHR46564:SF1">
    <property type="entry name" value="TRANSPOSASE"/>
    <property type="match status" value="1"/>
</dbReference>
<sequence>MAYEKDYRKRILNFYYENGKTKTLFQFNISSNTLYGWIKLKKETGDLSSRTRKRKFKVLDPEKLDEYMKNPKNADKYIREISKDFGCGKETVRAALKKLGYTGKKKQTKYREQDEKKVNRYLKKLLEAGSGREIIYIDETGFDEYYYREYGWSKRGISIEGKKRGLRYSRINLVAGKIGNALIGSMIYRETMESEFFEEWFREILLRDIEKLGKRVLIVMDNARFHRKNMLEKIIKETGHCLLFLPPYSPDLNPIEKLWANMKKKLKDIAHNFNTLEEAVTSVLFNKLVQF</sequence>
<feature type="domain" description="Transposase Synechocystis PCC 6803" evidence="1">
    <location>
        <begin position="1"/>
        <end position="119"/>
    </location>
</feature>
<dbReference type="GO" id="GO:0003676">
    <property type="term" value="F:nucleic acid binding"/>
    <property type="evidence" value="ECO:0007669"/>
    <property type="project" value="InterPro"/>
</dbReference>
<dbReference type="NCBIfam" id="NF033545">
    <property type="entry name" value="transpos_IS630"/>
    <property type="match status" value="1"/>
</dbReference>
<organism evidence="3 4">
    <name type="scientific">Leptotrichia buccalis (strain ATCC 14201 / DSM 1135 / JCM 12969 / NCTC 10249 / C-1013-b)</name>
    <dbReference type="NCBI Taxonomy" id="523794"/>
    <lineage>
        <taxon>Bacteria</taxon>
        <taxon>Fusobacteriati</taxon>
        <taxon>Fusobacteriota</taxon>
        <taxon>Fusobacteriia</taxon>
        <taxon>Fusobacteriales</taxon>
        <taxon>Leptotrichiaceae</taxon>
        <taxon>Leptotrichia</taxon>
    </lineage>
</organism>
<evidence type="ECO:0000259" key="2">
    <source>
        <dbReference type="Pfam" id="PF13358"/>
    </source>
</evidence>
<dbReference type="STRING" id="523794.Lebu_1310"/>
<evidence type="ECO:0000259" key="1">
    <source>
        <dbReference type="Pfam" id="PF01710"/>
    </source>
</evidence>
<proteinExistence type="predicted"/>
<dbReference type="eggNOG" id="COG3335">
    <property type="taxonomic scope" value="Bacteria"/>
</dbReference>
<evidence type="ECO:0000313" key="4">
    <source>
        <dbReference type="Proteomes" id="UP000001910"/>
    </source>
</evidence>
<name>C7NAL7_LEPBD</name>
<dbReference type="PANTHER" id="PTHR46564">
    <property type="entry name" value="TRANSPOSASE"/>
    <property type="match status" value="1"/>
</dbReference>
<dbReference type="EMBL" id="CP001685">
    <property type="protein sequence ID" value="ACV39198.1"/>
    <property type="molecule type" value="Genomic_DNA"/>
</dbReference>
<dbReference type="Gene3D" id="3.30.420.10">
    <property type="entry name" value="Ribonuclease H-like superfamily/Ribonuclease H"/>
    <property type="match status" value="1"/>
</dbReference>
<protein>
    <recommendedName>
        <fullName evidence="5">Transposase and inactivated derivatives-like protein</fullName>
    </recommendedName>
</protein>
<dbReference type="Proteomes" id="UP000001910">
    <property type="component" value="Chromosome"/>
</dbReference>
<accession>C7NAL7</accession>
<keyword evidence="4" id="KW-1185">Reference proteome</keyword>
<dbReference type="InterPro" id="IPR038717">
    <property type="entry name" value="Tc1-like_DDE_dom"/>
</dbReference>
<evidence type="ECO:0000313" key="3">
    <source>
        <dbReference type="EMBL" id="ACV39198.1"/>
    </source>
</evidence>
<dbReference type="HOGENOM" id="CLU_056788_5_2_0"/>
<dbReference type="KEGG" id="lba:Lebu_1310"/>
<dbReference type="Pfam" id="PF01710">
    <property type="entry name" value="HTH_Tnp_IS630"/>
    <property type="match status" value="1"/>
</dbReference>
<feature type="domain" description="Tc1-like transposase DDE" evidence="2">
    <location>
        <begin position="134"/>
        <end position="277"/>
    </location>
</feature>
<dbReference type="InterPro" id="IPR036397">
    <property type="entry name" value="RNaseH_sf"/>
</dbReference>